<accession>A0AAD9S333</accession>
<dbReference type="InterPro" id="IPR036291">
    <property type="entry name" value="NAD(P)-bd_dom_sf"/>
</dbReference>
<organism evidence="1 2">
    <name type="scientific">Phomopsis amygdali</name>
    <name type="common">Fusicoccum amygdali</name>
    <dbReference type="NCBI Taxonomy" id="1214568"/>
    <lineage>
        <taxon>Eukaryota</taxon>
        <taxon>Fungi</taxon>
        <taxon>Dikarya</taxon>
        <taxon>Ascomycota</taxon>
        <taxon>Pezizomycotina</taxon>
        <taxon>Sordariomycetes</taxon>
        <taxon>Sordariomycetidae</taxon>
        <taxon>Diaporthales</taxon>
        <taxon>Diaporthaceae</taxon>
        <taxon>Diaporthe</taxon>
    </lineage>
</organism>
<proteinExistence type="predicted"/>
<dbReference type="InterPro" id="IPR051604">
    <property type="entry name" value="Ergot_Alk_Oxidoreductase"/>
</dbReference>
<evidence type="ECO:0000313" key="1">
    <source>
        <dbReference type="EMBL" id="KAK2596949.1"/>
    </source>
</evidence>
<protein>
    <recommendedName>
        <fullName evidence="3">Agroclavine dehydrogenase</fullName>
    </recommendedName>
</protein>
<dbReference type="EMBL" id="JAUJFL010000010">
    <property type="protein sequence ID" value="KAK2596949.1"/>
    <property type="molecule type" value="Genomic_DNA"/>
</dbReference>
<dbReference type="Gene3D" id="3.40.50.720">
    <property type="entry name" value="NAD(P)-binding Rossmann-like Domain"/>
    <property type="match status" value="1"/>
</dbReference>
<keyword evidence="2" id="KW-1185">Reference proteome</keyword>
<sequence length="324" mass="34751">MASTAGTVLLTGGTGKVGLCIAKLCQTSSTPYLVASRSSSSATASTPHPTVKFDWLDRTTWSNPFITATKTSPITAIYLISPPIFEASTIMNDFIDLAREQYGVKRFVLQSATSIEAGGPVFGGTVKYLQELEAAGKVGFGIMRPTWFMDNWAEQSLQKTVRDEGKAYSASGSGKIPWISKTDIAACAFSALTAEAPPNGDYVILGPELLSYAEVSGLCPVFFQGRRCRRVGAGGLIGGSQCAYILSEVVGKKIVHVDLSVEELAEHHVKNSGMAEEYAQVLAAMDIAIKDGSEEKTNDVVLSVTGRKPKTFREFAVENKSIWL</sequence>
<gene>
    <name evidence="1" type="ORF">N8I77_012829</name>
</gene>
<name>A0AAD9S333_PHOAM</name>
<evidence type="ECO:0000313" key="2">
    <source>
        <dbReference type="Proteomes" id="UP001265746"/>
    </source>
</evidence>
<evidence type="ECO:0008006" key="3">
    <source>
        <dbReference type="Google" id="ProtNLM"/>
    </source>
</evidence>
<comment type="caution">
    <text evidence="1">The sequence shown here is derived from an EMBL/GenBank/DDBJ whole genome shotgun (WGS) entry which is preliminary data.</text>
</comment>
<reference evidence="1" key="1">
    <citation type="submission" date="2023-06" db="EMBL/GenBank/DDBJ databases">
        <authorList>
            <person name="Noh H."/>
        </authorList>
    </citation>
    <scope>NUCLEOTIDE SEQUENCE</scope>
    <source>
        <strain evidence="1">DUCC20226</strain>
    </source>
</reference>
<dbReference type="PANTHER" id="PTHR43162">
    <property type="match status" value="1"/>
</dbReference>
<dbReference type="SUPFAM" id="SSF51735">
    <property type="entry name" value="NAD(P)-binding Rossmann-fold domains"/>
    <property type="match status" value="1"/>
</dbReference>
<dbReference type="AlphaFoldDB" id="A0AAD9S333"/>
<dbReference type="PANTHER" id="PTHR43162:SF1">
    <property type="entry name" value="PRESTALK A DIFFERENTIATION PROTEIN A"/>
    <property type="match status" value="1"/>
</dbReference>
<dbReference type="Gene3D" id="3.90.25.10">
    <property type="entry name" value="UDP-galactose 4-epimerase, domain 1"/>
    <property type="match status" value="2"/>
</dbReference>
<dbReference type="Proteomes" id="UP001265746">
    <property type="component" value="Unassembled WGS sequence"/>
</dbReference>